<dbReference type="EMBL" id="RZTZ01000002">
    <property type="protein sequence ID" value="RVT65609.1"/>
    <property type="molecule type" value="Genomic_DNA"/>
</dbReference>
<dbReference type="RefSeq" id="WP_127737827.1">
    <property type="nucleotide sequence ID" value="NZ_CAJCKN010000097.1"/>
</dbReference>
<dbReference type="Proteomes" id="UP000288024">
    <property type="component" value="Unassembled WGS sequence"/>
</dbReference>
<gene>
    <name evidence="1" type="ORF">EM808_08970</name>
</gene>
<dbReference type="GeneID" id="87618453"/>
<accession>A0A3S3SMC6</accession>
<reference evidence="1 2" key="1">
    <citation type="submission" date="2019-01" db="EMBL/GenBank/DDBJ databases">
        <title>Bacillus sp. M5HDSG1-1, whole genome shotgun sequence.</title>
        <authorList>
            <person name="Tuo L."/>
        </authorList>
    </citation>
    <scope>NUCLEOTIDE SEQUENCE [LARGE SCALE GENOMIC DNA]</scope>
    <source>
        <strain evidence="1 2">M5HDSG1-1</strain>
    </source>
</reference>
<proteinExistence type="predicted"/>
<sequence length="114" mass="13038">MINAIGIADFNFKPTQTSNYKLHVSKKINGVKNKFSDNYEVLSVSEPFDIDGDIHVRVSCSFDIHLPEIAYCRSIDDYVGHVFPTLKQRLSSKLISTKVHSLTRILTPDDKKYY</sequence>
<evidence type="ECO:0000313" key="1">
    <source>
        <dbReference type="EMBL" id="RVT65609.1"/>
    </source>
</evidence>
<comment type="caution">
    <text evidence="1">The sequence shown here is derived from an EMBL/GenBank/DDBJ whole genome shotgun (WGS) entry which is preliminary data.</text>
</comment>
<dbReference type="AlphaFoldDB" id="A0A3S3SMC6"/>
<name>A0A3S3SMC6_9BACI</name>
<protein>
    <submittedName>
        <fullName evidence="1">Uncharacterized protein</fullName>
    </submittedName>
</protein>
<organism evidence="1 2">
    <name type="scientific">Niallia taxi</name>
    <dbReference type="NCBI Taxonomy" id="2499688"/>
    <lineage>
        <taxon>Bacteria</taxon>
        <taxon>Bacillati</taxon>
        <taxon>Bacillota</taxon>
        <taxon>Bacilli</taxon>
        <taxon>Bacillales</taxon>
        <taxon>Bacillaceae</taxon>
        <taxon>Niallia</taxon>
    </lineage>
</organism>
<evidence type="ECO:0000313" key="2">
    <source>
        <dbReference type="Proteomes" id="UP000288024"/>
    </source>
</evidence>
<keyword evidence="2" id="KW-1185">Reference proteome</keyword>